<sequence>MPRKLPWLKGSSTTTTVVASKRSVLPSSSPQKRKKIVRKELELEGGDAGPPSRQERATKDHPGLSSPPPDPPSESFMIDGMDDDDRYRMVEDEFLTVAQRFTVHLHAAEYKRLQKEAKSRNAETISSISRPVTGRMPDQTKRKVEAAERSKTQKPVLEGLIGKKVGKAGFSDDSDDGDDLPFVGTTLHGLMDSPRKKAISLTKISAPVTTRAAAGFKKPAAQSKPDKSFILGSPTPRRTIRQPQAASRDEDETASSGGDDDLDGPTQAAPTRAIPAPKLTALGKRPPVAHNASFSSIKKETNAPPRPKYSVKPSKDVQTVKTEHVADIFSSPPKPRSRHSRLEQARAQRAKEEKEREAKKKLNIIPTFL</sequence>
<evidence type="ECO:0000313" key="3">
    <source>
        <dbReference type="Proteomes" id="UP000184330"/>
    </source>
</evidence>
<organism evidence="2 3">
    <name type="scientific">Phialocephala subalpina</name>
    <dbReference type="NCBI Taxonomy" id="576137"/>
    <lineage>
        <taxon>Eukaryota</taxon>
        <taxon>Fungi</taxon>
        <taxon>Dikarya</taxon>
        <taxon>Ascomycota</taxon>
        <taxon>Pezizomycotina</taxon>
        <taxon>Leotiomycetes</taxon>
        <taxon>Helotiales</taxon>
        <taxon>Mollisiaceae</taxon>
        <taxon>Phialocephala</taxon>
        <taxon>Phialocephala fortinii species complex</taxon>
    </lineage>
</organism>
<feature type="compositionally biased region" description="Basic and acidic residues" evidence="1">
    <location>
        <begin position="53"/>
        <end position="62"/>
    </location>
</feature>
<accession>A0A1L7XEL7</accession>
<feature type="compositionally biased region" description="Basic and acidic residues" evidence="1">
    <location>
        <begin position="138"/>
        <end position="151"/>
    </location>
</feature>
<reference evidence="2 3" key="1">
    <citation type="submission" date="2016-03" db="EMBL/GenBank/DDBJ databases">
        <authorList>
            <person name="Ploux O."/>
        </authorList>
    </citation>
    <scope>NUCLEOTIDE SEQUENCE [LARGE SCALE GENOMIC DNA]</scope>
    <source>
        <strain evidence="2 3">UAMH 11012</strain>
    </source>
</reference>
<evidence type="ECO:0000313" key="2">
    <source>
        <dbReference type="EMBL" id="CZR63416.1"/>
    </source>
</evidence>
<dbReference type="OrthoDB" id="5374569at2759"/>
<feature type="compositionally biased region" description="Basic and acidic residues" evidence="1">
    <location>
        <begin position="340"/>
        <end position="360"/>
    </location>
</feature>
<proteinExistence type="predicted"/>
<feature type="region of interest" description="Disordered" evidence="1">
    <location>
        <begin position="1"/>
        <end position="83"/>
    </location>
</feature>
<name>A0A1L7XEL7_9HELO</name>
<dbReference type="STRING" id="576137.A0A1L7XEL7"/>
<feature type="region of interest" description="Disordered" evidence="1">
    <location>
        <begin position="114"/>
        <end position="160"/>
    </location>
</feature>
<dbReference type="EMBL" id="FJOG01000023">
    <property type="protein sequence ID" value="CZR63416.1"/>
    <property type="molecule type" value="Genomic_DNA"/>
</dbReference>
<feature type="region of interest" description="Disordered" evidence="1">
    <location>
        <begin position="208"/>
        <end position="369"/>
    </location>
</feature>
<gene>
    <name evidence="2" type="ORF">PAC_13313</name>
</gene>
<keyword evidence="3" id="KW-1185">Reference proteome</keyword>
<feature type="compositionally biased region" description="Acidic residues" evidence="1">
    <location>
        <begin position="249"/>
        <end position="263"/>
    </location>
</feature>
<dbReference type="AlphaFoldDB" id="A0A1L7XEL7"/>
<dbReference type="Proteomes" id="UP000184330">
    <property type="component" value="Unassembled WGS sequence"/>
</dbReference>
<protein>
    <submittedName>
        <fullName evidence="2">Uncharacterized protein</fullName>
    </submittedName>
</protein>
<evidence type="ECO:0000256" key="1">
    <source>
        <dbReference type="SAM" id="MobiDB-lite"/>
    </source>
</evidence>